<dbReference type="AlphaFoldDB" id="A0A1E5LEN0"/>
<keyword evidence="1" id="KW-0732">Signal</keyword>
<evidence type="ECO:0000313" key="3">
    <source>
        <dbReference type="Proteomes" id="UP000095209"/>
    </source>
</evidence>
<name>A0A1E5LEN0_9BACI</name>
<evidence type="ECO:0000313" key="2">
    <source>
        <dbReference type="EMBL" id="OEH92538.1"/>
    </source>
</evidence>
<gene>
    <name evidence="2" type="ORF">BFG57_15495</name>
</gene>
<dbReference type="RefSeq" id="WP_069717463.1">
    <property type="nucleotide sequence ID" value="NZ_MJEH01000026.1"/>
</dbReference>
<keyword evidence="3" id="KW-1185">Reference proteome</keyword>
<sequence>MKKSKKITITLLLLILSLAPTQLANAATIYTPVAGTFQTEGTLFKMNNPYPEGKVIVQFDDQSVEDDEIVELEFTEQESTYLAKCSSLYTFSFYDQDENFKLKRQYYVPYPRYSLDECNKLEQ</sequence>
<accession>A0A1E5LEN0</accession>
<proteinExistence type="predicted"/>
<evidence type="ECO:0000256" key="1">
    <source>
        <dbReference type="SAM" id="SignalP"/>
    </source>
</evidence>
<dbReference type="Proteomes" id="UP000095209">
    <property type="component" value="Unassembled WGS sequence"/>
</dbReference>
<comment type="caution">
    <text evidence="2">The sequence shown here is derived from an EMBL/GenBank/DDBJ whole genome shotgun (WGS) entry which is preliminary data.</text>
</comment>
<feature type="signal peptide" evidence="1">
    <location>
        <begin position="1"/>
        <end position="26"/>
    </location>
</feature>
<reference evidence="2 3" key="1">
    <citation type="submission" date="2016-08" db="EMBL/GenBank/DDBJ databases">
        <title>Genome of Bacillus solimangrovi GH2-4.</title>
        <authorList>
            <person name="Lim S."/>
            <person name="Kim B.-C."/>
        </authorList>
    </citation>
    <scope>NUCLEOTIDE SEQUENCE [LARGE SCALE GENOMIC DNA]</scope>
    <source>
        <strain evidence="2 3">GH2-4</strain>
    </source>
</reference>
<protein>
    <submittedName>
        <fullName evidence="2">Uncharacterized protein</fullName>
    </submittedName>
</protein>
<organism evidence="2 3">
    <name type="scientific">Bacillus solimangrovi</name>
    <dbReference type="NCBI Taxonomy" id="1305675"/>
    <lineage>
        <taxon>Bacteria</taxon>
        <taxon>Bacillati</taxon>
        <taxon>Bacillota</taxon>
        <taxon>Bacilli</taxon>
        <taxon>Bacillales</taxon>
        <taxon>Bacillaceae</taxon>
        <taxon>Bacillus</taxon>
    </lineage>
</organism>
<feature type="chain" id="PRO_5009180933" evidence="1">
    <location>
        <begin position="27"/>
        <end position="123"/>
    </location>
</feature>
<dbReference type="EMBL" id="MJEH01000026">
    <property type="protein sequence ID" value="OEH92538.1"/>
    <property type="molecule type" value="Genomic_DNA"/>
</dbReference>